<name>A0ABT1H0K3_9NOCA</name>
<proteinExistence type="predicted"/>
<organism evidence="1 2">
    <name type="scientific">Williamsia serinedens</name>
    <dbReference type="NCBI Taxonomy" id="391736"/>
    <lineage>
        <taxon>Bacteria</taxon>
        <taxon>Bacillati</taxon>
        <taxon>Actinomycetota</taxon>
        <taxon>Actinomycetes</taxon>
        <taxon>Mycobacteriales</taxon>
        <taxon>Nocardiaceae</taxon>
        <taxon>Williamsia</taxon>
    </lineage>
</organism>
<accession>A0ABT1H0K3</accession>
<gene>
    <name evidence="1" type="ORF">LX12_001959</name>
</gene>
<sequence length="100" mass="10228">MASPTPIHDVGERIPSITVPSIQERRAPTTPIARIANGTAGAGANARPGTRNRAAITAKENSVAIAESHAPGLVEVTPVTVIDPTITDQATAHDASCLTL</sequence>
<comment type="caution">
    <text evidence="1">The sequence shown here is derived from an EMBL/GenBank/DDBJ whole genome shotgun (WGS) entry which is preliminary data.</text>
</comment>
<dbReference type="Proteomes" id="UP001205740">
    <property type="component" value="Unassembled WGS sequence"/>
</dbReference>
<protein>
    <submittedName>
        <fullName evidence="1">Uncharacterized protein</fullName>
    </submittedName>
</protein>
<evidence type="ECO:0000313" key="1">
    <source>
        <dbReference type="EMBL" id="MCP2160772.1"/>
    </source>
</evidence>
<keyword evidence="2" id="KW-1185">Reference proteome</keyword>
<evidence type="ECO:0000313" key="2">
    <source>
        <dbReference type="Proteomes" id="UP001205740"/>
    </source>
</evidence>
<reference evidence="1 2" key="1">
    <citation type="submission" date="2022-06" db="EMBL/GenBank/DDBJ databases">
        <title>Genomic Encyclopedia of Archaeal and Bacterial Type Strains, Phase II (KMG-II): from individual species to whole genera.</title>
        <authorList>
            <person name="Goeker M."/>
        </authorList>
    </citation>
    <scope>NUCLEOTIDE SEQUENCE [LARGE SCALE GENOMIC DNA]</scope>
    <source>
        <strain evidence="1 2">DSM 45037</strain>
    </source>
</reference>
<dbReference type="EMBL" id="JAMTCG010000003">
    <property type="protein sequence ID" value="MCP2160772.1"/>
    <property type="molecule type" value="Genomic_DNA"/>
</dbReference>